<dbReference type="InterPro" id="IPR014284">
    <property type="entry name" value="RNA_pol_sigma-70_dom"/>
</dbReference>
<dbReference type="InterPro" id="IPR013325">
    <property type="entry name" value="RNA_pol_sigma_r2"/>
</dbReference>
<dbReference type="KEGG" id="cac:CA_C3267"/>
<dbReference type="AlphaFoldDB" id="Q97E49"/>
<dbReference type="HOGENOM" id="CLU_047691_3_0_9"/>
<dbReference type="CDD" id="cd06171">
    <property type="entry name" value="Sigma70_r4"/>
    <property type="match status" value="1"/>
</dbReference>
<dbReference type="InterPro" id="IPR013249">
    <property type="entry name" value="RNA_pol_sigma70_r4_t2"/>
</dbReference>
<evidence type="ECO:0000256" key="3">
    <source>
        <dbReference type="ARBA" id="ARBA00023082"/>
    </source>
</evidence>
<dbReference type="Gene3D" id="1.10.10.10">
    <property type="entry name" value="Winged helix-like DNA-binding domain superfamily/Winged helix DNA-binding domain"/>
    <property type="match status" value="1"/>
</dbReference>
<dbReference type="OrthoDB" id="9782703at2"/>
<proteinExistence type="inferred from homology"/>
<dbReference type="PATRIC" id="fig|272562.8.peg.3445"/>
<evidence type="ECO:0000259" key="6">
    <source>
        <dbReference type="Pfam" id="PF08281"/>
    </source>
</evidence>
<dbReference type="Pfam" id="PF08281">
    <property type="entry name" value="Sigma70_r4_2"/>
    <property type="match status" value="1"/>
</dbReference>
<dbReference type="InterPro" id="IPR013324">
    <property type="entry name" value="RNA_pol_sigma_r3/r4-like"/>
</dbReference>
<dbReference type="InterPro" id="IPR039425">
    <property type="entry name" value="RNA_pol_sigma-70-like"/>
</dbReference>
<dbReference type="RefSeq" id="WP_010966541.1">
    <property type="nucleotide sequence ID" value="NC_003030.1"/>
</dbReference>
<dbReference type="InterPro" id="IPR007627">
    <property type="entry name" value="RNA_pol_sigma70_r2"/>
</dbReference>
<feature type="domain" description="RNA polymerase sigma-70 region 2" evidence="5">
    <location>
        <begin position="22"/>
        <end position="88"/>
    </location>
</feature>
<reference evidence="7 8" key="1">
    <citation type="journal article" date="2001" name="J. Bacteriol.">
        <title>Genome sequence and comparative analysis of the solvent-producing bacterium Clostridium acetobutylicum.</title>
        <authorList>
            <person name="Nolling J."/>
            <person name="Breton G."/>
            <person name="Omelchenko M.V."/>
            <person name="Makarova K.S."/>
            <person name="Zeng Q."/>
            <person name="Gibson R."/>
            <person name="Lee H.M."/>
            <person name="Dubois J."/>
            <person name="Qiu D."/>
            <person name="Hitti J."/>
            <person name="Wolf Y.I."/>
            <person name="Tatusov R.L."/>
            <person name="Sabathe F."/>
            <person name="Doucette-Stamm L."/>
            <person name="Soucaille P."/>
            <person name="Daly M.J."/>
            <person name="Bennett G.N."/>
            <person name="Koonin E.V."/>
            <person name="Smith D.R."/>
        </authorList>
    </citation>
    <scope>NUCLEOTIDE SEQUENCE [LARGE SCALE GENOMIC DNA]</scope>
    <source>
        <strain evidence="8">ATCC 824 / DSM 792 / JCM 1419 / LMG 5710 / VKM B-1787</strain>
    </source>
</reference>
<accession>Q97E49</accession>
<keyword evidence="8" id="KW-1185">Reference proteome</keyword>
<evidence type="ECO:0000313" key="8">
    <source>
        <dbReference type="Proteomes" id="UP000000814"/>
    </source>
</evidence>
<sequence length="190" mass="22953">MEIDKEILKRCKKYDRASFSQLFHLYEKYLYNLCYGYTQNTSDAMDLVQEIYIKVFKNIKNFDENLPFHPWVRKISVNTCLNFKRDNRGNVMSLNSKYYDSEFEEEDRLAEDYNMEQEVVNRINNEVVKESIKKLTYDYRMVIMLRYYEDLSYDEIASVLDMPIGTVKTKIYRAKNVLKKSLEKKLEVKK</sequence>
<evidence type="ECO:0000313" key="7">
    <source>
        <dbReference type="EMBL" id="AAK81201.1"/>
    </source>
</evidence>
<dbReference type="eggNOG" id="COG1595">
    <property type="taxonomic scope" value="Bacteria"/>
</dbReference>
<keyword evidence="3" id="KW-0731">Sigma factor</keyword>
<dbReference type="PIR" id="F97301">
    <property type="entry name" value="F97301"/>
</dbReference>
<protein>
    <submittedName>
        <fullName evidence="7">Specialized sigma subunit of RNA polymerase</fullName>
    </submittedName>
</protein>
<comment type="similarity">
    <text evidence="1">Belongs to the sigma-70 factor family. ECF subfamily.</text>
</comment>
<name>Q97E49_CLOAB</name>
<evidence type="ECO:0000259" key="5">
    <source>
        <dbReference type="Pfam" id="PF04542"/>
    </source>
</evidence>
<dbReference type="Gene3D" id="1.10.1740.10">
    <property type="match status" value="1"/>
</dbReference>
<dbReference type="Proteomes" id="UP000000814">
    <property type="component" value="Chromosome"/>
</dbReference>
<dbReference type="PANTHER" id="PTHR43133:SF60">
    <property type="entry name" value="RNA POLYMERASE SIGMA FACTOR SIGV"/>
    <property type="match status" value="1"/>
</dbReference>
<dbReference type="GO" id="GO:0003677">
    <property type="term" value="F:DNA binding"/>
    <property type="evidence" value="ECO:0007669"/>
    <property type="project" value="InterPro"/>
</dbReference>
<dbReference type="GeneID" id="44999762"/>
<keyword evidence="2" id="KW-0805">Transcription regulation</keyword>
<evidence type="ECO:0000256" key="4">
    <source>
        <dbReference type="ARBA" id="ARBA00023163"/>
    </source>
</evidence>
<dbReference type="GO" id="GO:0006352">
    <property type="term" value="P:DNA-templated transcription initiation"/>
    <property type="evidence" value="ECO:0007669"/>
    <property type="project" value="InterPro"/>
</dbReference>
<dbReference type="EMBL" id="AE001437">
    <property type="protein sequence ID" value="AAK81201.1"/>
    <property type="molecule type" value="Genomic_DNA"/>
</dbReference>
<dbReference type="NCBIfam" id="TIGR02937">
    <property type="entry name" value="sigma70-ECF"/>
    <property type="match status" value="1"/>
</dbReference>
<keyword evidence="4" id="KW-0804">Transcription</keyword>
<dbReference type="Pfam" id="PF04542">
    <property type="entry name" value="Sigma70_r2"/>
    <property type="match status" value="1"/>
</dbReference>
<dbReference type="GO" id="GO:0016987">
    <property type="term" value="F:sigma factor activity"/>
    <property type="evidence" value="ECO:0007669"/>
    <property type="project" value="UniProtKB-KW"/>
</dbReference>
<dbReference type="SUPFAM" id="SSF88946">
    <property type="entry name" value="Sigma2 domain of RNA polymerase sigma factors"/>
    <property type="match status" value="1"/>
</dbReference>
<feature type="domain" description="RNA polymerase sigma factor 70 region 4 type 2" evidence="6">
    <location>
        <begin position="129"/>
        <end position="175"/>
    </location>
</feature>
<evidence type="ECO:0000256" key="1">
    <source>
        <dbReference type="ARBA" id="ARBA00010641"/>
    </source>
</evidence>
<dbReference type="InterPro" id="IPR036388">
    <property type="entry name" value="WH-like_DNA-bd_sf"/>
</dbReference>
<gene>
    <name evidence="7" type="ordered locus">CA_C3267</name>
</gene>
<dbReference type="PANTHER" id="PTHR43133">
    <property type="entry name" value="RNA POLYMERASE ECF-TYPE SIGMA FACTO"/>
    <property type="match status" value="1"/>
</dbReference>
<dbReference type="STRING" id="272562.CA_C3267"/>
<dbReference type="SUPFAM" id="SSF88659">
    <property type="entry name" value="Sigma3 and sigma4 domains of RNA polymerase sigma factors"/>
    <property type="match status" value="1"/>
</dbReference>
<evidence type="ECO:0000256" key="2">
    <source>
        <dbReference type="ARBA" id="ARBA00023015"/>
    </source>
</evidence>
<organism evidence="7 8">
    <name type="scientific">Clostridium acetobutylicum (strain ATCC 824 / DSM 792 / JCM 1419 / IAM 19013 / LMG 5710 / NBRC 13948 / NRRL B-527 / VKM B-1787 / 2291 / W)</name>
    <dbReference type="NCBI Taxonomy" id="272562"/>
    <lineage>
        <taxon>Bacteria</taxon>
        <taxon>Bacillati</taxon>
        <taxon>Bacillota</taxon>
        <taxon>Clostridia</taxon>
        <taxon>Eubacteriales</taxon>
        <taxon>Clostridiaceae</taxon>
        <taxon>Clostridium</taxon>
    </lineage>
</organism>